<dbReference type="Proteomes" id="UP001163321">
    <property type="component" value="Chromosome 8"/>
</dbReference>
<sequence length="132" mass="15786">MNMASQQSRLDTEEAERKRKQRELKRKSGERQKQRNLMELQLTAQALELEYKQLISERSVDKEQDERQQCESVAYRLVELQSKYAAVRQEMQELRDQMTGLKQKLEKYERFIAVLDGQLMGFQETQTNPQKE</sequence>
<dbReference type="EMBL" id="CM047587">
    <property type="protein sequence ID" value="KAI9908214.1"/>
    <property type="molecule type" value="Genomic_DNA"/>
</dbReference>
<proteinExistence type="predicted"/>
<keyword evidence="2" id="KW-1185">Reference proteome</keyword>
<comment type="caution">
    <text evidence="1">The sequence shown here is derived from an EMBL/GenBank/DDBJ whole genome shotgun (WGS) entry which is preliminary data.</text>
</comment>
<organism evidence="1 2">
    <name type="scientific">Peronosclerospora sorghi</name>
    <dbReference type="NCBI Taxonomy" id="230839"/>
    <lineage>
        <taxon>Eukaryota</taxon>
        <taxon>Sar</taxon>
        <taxon>Stramenopiles</taxon>
        <taxon>Oomycota</taxon>
        <taxon>Peronosporomycetes</taxon>
        <taxon>Peronosporales</taxon>
        <taxon>Peronosporaceae</taxon>
        <taxon>Peronosclerospora</taxon>
    </lineage>
</organism>
<gene>
    <name evidence="1" type="ORF">PsorP6_003463</name>
</gene>
<name>A0ACC0VP27_9STRA</name>
<evidence type="ECO:0000313" key="2">
    <source>
        <dbReference type="Proteomes" id="UP001163321"/>
    </source>
</evidence>
<accession>A0ACC0VP27</accession>
<reference evidence="1 2" key="1">
    <citation type="journal article" date="2022" name="bioRxiv">
        <title>The genome of the oomycete Peronosclerospora sorghi, a cosmopolitan pathogen of maize and sorghum, is inflated with dispersed pseudogenes.</title>
        <authorList>
            <person name="Fletcher K."/>
            <person name="Martin F."/>
            <person name="Isakeit T."/>
            <person name="Cavanaugh K."/>
            <person name="Magill C."/>
            <person name="Michelmore R."/>
        </authorList>
    </citation>
    <scope>NUCLEOTIDE SEQUENCE [LARGE SCALE GENOMIC DNA]</scope>
    <source>
        <strain evidence="1">P6</strain>
    </source>
</reference>
<evidence type="ECO:0000313" key="1">
    <source>
        <dbReference type="EMBL" id="KAI9908214.1"/>
    </source>
</evidence>
<protein>
    <submittedName>
        <fullName evidence="1">Uncharacterized protein</fullName>
    </submittedName>
</protein>